<dbReference type="RefSeq" id="WP_188768320.1">
    <property type="nucleotide sequence ID" value="NZ_BMKK01000008.1"/>
</dbReference>
<feature type="transmembrane region" description="Helical" evidence="1">
    <location>
        <begin position="66"/>
        <end position="84"/>
    </location>
</feature>
<reference evidence="2" key="1">
    <citation type="journal article" date="2014" name="Int. J. Syst. Evol. Microbiol.">
        <title>Complete genome sequence of Corynebacterium casei LMG S-19264T (=DSM 44701T), isolated from a smear-ripened cheese.</title>
        <authorList>
            <consortium name="US DOE Joint Genome Institute (JGI-PGF)"/>
            <person name="Walter F."/>
            <person name="Albersmeier A."/>
            <person name="Kalinowski J."/>
            <person name="Ruckert C."/>
        </authorList>
    </citation>
    <scope>NUCLEOTIDE SEQUENCE</scope>
    <source>
        <strain evidence="2">CGMCC 1.15958</strain>
    </source>
</reference>
<feature type="transmembrane region" description="Helical" evidence="1">
    <location>
        <begin position="12"/>
        <end position="30"/>
    </location>
</feature>
<keyword evidence="1" id="KW-0472">Membrane</keyword>
<evidence type="ECO:0008006" key="4">
    <source>
        <dbReference type="Google" id="ProtNLM"/>
    </source>
</evidence>
<gene>
    <name evidence="2" type="ORF">GCM10011514_37970</name>
</gene>
<feature type="transmembrane region" description="Helical" evidence="1">
    <location>
        <begin position="135"/>
        <end position="160"/>
    </location>
</feature>
<dbReference type="EMBL" id="BMKK01000008">
    <property type="protein sequence ID" value="GGD70287.1"/>
    <property type="molecule type" value="Genomic_DNA"/>
</dbReference>
<comment type="caution">
    <text evidence="2">The sequence shown here is derived from an EMBL/GenBank/DDBJ whole genome shotgun (WGS) entry which is preliminary data.</text>
</comment>
<evidence type="ECO:0000313" key="2">
    <source>
        <dbReference type="EMBL" id="GGD70287.1"/>
    </source>
</evidence>
<feature type="transmembrane region" description="Helical" evidence="1">
    <location>
        <begin position="96"/>
        <end position="115"/>
    </location>
</feature>
<keyword evidence="1" id="KW-1133">Transmembrane helix</keyword>
<dbReference type="AlphaFoldDB" id="A0A916Z0L2"/>
<name>A0A916Z0L2_9BACT</name>
<proteinExistence type="predicted"/>
<sequence length="168" mass="19634">MKKYYRLEQVLLLLFIIVGGIEVGGGLYEIRVIQPLILHSPPESVWKFSLLRTQYPEFAINPGFRFWKFTSPFILISAIGLLILSFKTNKIQQRFFLLISTLLIICFVTTLFYFAPTTGKIMDSAKLKLSAETTTSIVLMWIRLNWLRLVFYMTAWLTALKTWRENKL</sequence>
<keyword evidence="1" id="KW-0812">Transmembrane</keyword>
<dbReference type="Proteomes" id="UP000609064">
    <property type="component" value="Unassembled WGS sequence"/>
</dbReference>
<organism evidence="2 3">
    <name type="scientific">Emticicia aquatilis</name>
    <dbReference type="NCBI Taxonomy" id="1537369"/>
    <lineage>
        <taxon>Bacteria</taxon>
        <taxon>Pseudomonadati</taxon>
        <taxon>Bacteroidota</taxon>
        <taxon>Cytophagia</taxon>
        <taxon>Cytophagales</taxon>
        <taxon>Leadbetterellaceae</taxon>
        <taxon>Emticicia</taxon>
    </lineage>
</organism>
<protein>
    <recommendedName>
        <fullName evidence="4">DUF1772 domain-containing protein</fullName>
    </recommendedName>
</protein>
<evidence type="ECO:0000256" key="1">
    <source>
        <dbReference type="SAM" id="Phobius"/>
    </source>
</evidence>
<evidence type="ECO:0000313" key="3">
    <source>
        <dbReference type="Proteomes" id="UP000609064"/>
    </source>
</evidence>
<keyword evidence="3" id="KW-1185">Reference proteome</keyword>
<reference evidence="2" key="2">
    <citation type="submission" date="2020-09" db="EMBL/GenBank/DDBJ databases">
        <authorList>
            <person name="Sun Q."/>
            <person name="Zhou Y."/>
        </authorList>
    </citation>
    <scope>NUCLEOTIDE SEQUENCE</scope>
    <source>
        <strain evidence="2">CGMCC 1.15958</strain>
    </source>
</reference>
<accession>A0A916Z0L2</accession>